<evidence type="ECO:0000313" key="3">
    <source>
        <dbReference type="Proteomes" id="UP000642571"/>
    </source>
</evidence>
<sequence length="546" mass="61007">MNKTIQLSKIMMKMHFSWSSKSTGQKMNTAIIGVLTLLMLVIWFWFLDSIIAGLYTILSPAGLSNMILGLALLLVSILLLFTSLPSILTSFYFSDDIETYIPLPLHPYQIILGKSIGPLVSVYGFTLFGLGPVFLLYGMYSGASIGYYLIALITLLLFPIVPFILASILMMIVMRYANISKNKDRTKVFAGVFSLVFIIGINVVIRLNQDAGNVSQDVGKWLAEQEHVLWNTTKFLPNVFLATESLNGQLPLWQSLLAFIAFILITLMSATIFLLAGQKLYYHGVRGVSGGGKSRKSVDIHSSNKNLTPFWSYTRKEVKLVFRTPSFFINCVVQNLFAPIFLAIMLFLDNGIGELTDQIGTVDGKYLLIGMIGFTLFVLGTNPTATTAISREGRSWFTNLYMPVHPKTILFSKAFSAFLIQGISLVILFAVFAFVINIPLIYIILWLCLALGTSWFSNLFGVYLDAKQPKLNWSDEQQVFKARFVPLQSMLIQACGFGIFLVIVWKLPFTSVALTMGLLLLGICAAIYLTQRLLHSIAKNEFHRIQ</sequence>
<proteinExistence type="predicted"/>
<keyword evidence="3" id="KW-1185">Reference proteome</keyword>
<feature type="transmembrane region" description="Helical" evidence="1">
    <location>
        <begin position="484"/>
        <end position="505"/>
    </location>
</feature>
<feature type="transmembrane region" description="Helical" evidence="1">
    <location>
        <begin position="440"/>
        <end position="464"/>
    </location>
</feature>
<feature type="transmembrane region" description="Helical" evidence="1">
    <location>
        <begin position="186"/>
        <end position="205"/>
    </location>
</feature>
<keyword evidence="1" id="KW-1133">Transmembrane helix</keyword>
<keyword evidence="1" id="KW-0812">Transmembrane</keyword>
<name>A0ABQ1QCY9_9BACI</name>
<evidence type="ECO:0000256" key="1">
    <source>
        <dbReference type="SAM" id="Phobius"/>
    </source>
</evidence>
<protein>
    <submittedName>
        <fullName evidence="2">ABC transporter permease</fullName>
    </submittedName>
</protein>
<dbReference type="Pfam" id="PF16949">
    <property type="entry name" value="ABC_tran_2"/>
    <property type="match status" value="1"/>
</dbReference>
<feature type="transmembrane region" description="Helical" evidence="1">
    <location>
        <begin position="68"/>
        <end position="94"/>
    </location>
</feature>
<feature type="transmembrane region" description="Helical" evidence="1">
    <location>
        <begin position="145"/>
        <end position="174"/>
    </location>
</feature>
<organism evidence="2 3">
    <name type="scientific">Pontibacillus salipaludis</name>
    <dbReference type="NCBI Taxonomy" id="1697394"/>
    <lineage>
        <taxon>Bacteria</taxon>
        <taxon>Bacillati</taxon>
        <taxon>Bacillota</taxon>
        <taxon>Bacilli</taxon>
        <taxon>Bacillales</taxon>
        <taxon>Bacillaceae</taxon>
        <taxon>Pontibacillus</taxon>
    </lineage>
</organism>
<feature type="transmembrane region" description="Helical" evidence="1">
    <location>
        <begin position="410"/>
        <end position="434"/>
    </location>
</feature>
<keyword evidence="1" id="KW-0472">Membrane</keyword>
<feature type="transmembrane region" description="Helical" evidence="1">
    <location>
        <begin position="115"/>
        <end position="139"/>
    </location>
</feature>
<dbReference type="EMBL" id="BMIN01000019">
    <property type="protein sequence ID" value="GGD23495.1"/>
    <property type="molecule type" value="Genomic_DNA"/>
</dbReference>
<feature type="transmembrane region" description="Helical" evidence="1">
    <location>
        <begin position="511"/>
        <end position="529"/>
    </location>
</feature>
<gene>
    <name evidence="2" type="ORF">GCM10011389_34040</name>
</gene>
<dbReference type="InterPro" id="IPR031599">
    <property type="entry name" value="ABC_tran_2"/>
</dbReference>
<feature type="transmembrane region" description="Helical" evidence="1">
    <location>
        <begin position="256"/>
        <end position="276"/>
    </location>
</feature>
<feature type="transmembrane region" description="Helical" evidence="1">
    <location>
        <begin position="368"/>
        <end position="389"/>
    </location>
</feature>
<dbReference type="RefSeq" id="WP_188655580.1">
    <property type="nucleotide sequence ID" value="NZ_BMIN01000019.1"/>
</dbReference>
<feature type="transmembrane region" description="Helical" evidence="1">
    <location>
        <begin position="327"/>
        <end position="348"/>
    </location>
</feature>
<accession>A0ABQ1QCY9</accession>
<evidence type="ECO:0000313" key="2">
    <source>
        <dbReference type="EMBL" id="GGD23495.1"/>
    </source>
</evidence>
<comment type="caution">
    <text evidence="2">The sequence shown here is derived from an EMBL/GenBank/DDBJ whole genome shotgun (WGS) entry which is preliminary data.</text>
</comment>
<dbReference type="Proteomes" id="UP000642571">
    <property type="component" value="Unassembled WGS sequence"/>
</dbReference>
<reference evidence="3" key="1">
    <citation type="journal article" date="2019" name="Int. J. Syst. Evol. Microbiol.">
        <title>The Global Catalogue of Microorganisms (GCM) 10K type strain sequencing project: providing services to taxonomists for standard genome sequencing and annotation.</title>
        <authorList>
            <consortium name="The Broad Institute Genomics Platform"/>
            <consortium name="The Broad Institute Genome Sequencing Center for Infectious Disease"/>
            <person name="Wu L."/>
            <person name="Ma J."/>
        </authorList>
    </citation>
    <scope>NUCLEOTIDE SEQUENCE [LARGE SCALE GENOMIC DNA]</scope>
    <source>
        <strain evidence="3">CGMCC 1.15353</strain>
    </source>
</reference>